<evidence type="ECO:0008006" key="4">
    <source>
        <dbReference type="Google" id="ProtNLM"/>
    </source>
</evidence>
<name>A0A8J2I9D1_9PLEO</name>
<dbReference type="GeneID" id="67021620"/>
<dbReference type="RefSeq" id="XP_043172970.1">
    <property type="nucleotide sequence ID" value="XM_043317035.1"/>
</dbReference>
<comment type="caution">
    <text evidence="2">The sequence shown here is derived from an EMBL/GenBank/DDBJ whole genome shotgun (WGS) entry which is preliminary data.</text>
</comment>
<dbReference type="PANTHER" id="PTHR13379:SF0">
    <property type="entry name" value="UPF0415 PROTEIN C7ORF25"/>
    <property type="match status" value="1"/>
</dbReference>
<dbReference type="PANTHER" id="PTHR13379">
    <property type="entry name" value="UNCHARACTERIZED DUF1308"/>
    <property type="match status" value="1"/>
</dbReference>
<gene>
    <name evidence="2" type="ORF">ALTATR162_LOCUS9402</name>
</gene>
<dbReference type="Proteomes" id="UP000676310">
    <property type="component" value="Unassembled WGS sequence"/>
</dbReference>
<evidence type="ECO:0000313" key="2">
    <source>
        <dbReference type="EMBL" id="CAG5180775.1"/>
    </source>
</evidence>
<proteinExistence type="predicted"/>
<evidence type="ECO:0000313" key="3">
    <source>
        <dbReference type="Proteomes" id="UP000676310"/>
    </source>
</evidence>
<keyword evidence="3" id="KW-1185">Reference proteome</keyword>
<evidence type="ECO:0000256" key="1">
    <source>
        <dbReference type="SAM" id="MobiDB-lite"/>
    </source>
</evidence>
<dbReference type="OrthoDB" id="441890at2759"/>
<protein>
    <recommendedName>
        <fullName evidence="4">DUF1308 domain-containing protein</fullName>
    </recommendedName>
</protein>
<reference evidence="2" key="1">
    <citation type="submission" date="2021-05" db="EMBL/GenBank/DDBJ databases">
        <authorList>
            <person name="Stam R."/>
        </authorList>
    </citation>
    <scope>NUCLEOTIDE SEQUENCE</scope>
    <source>
        <strain evidence="2">CS162</strain>
    </source>
</reference>
<dbReference type="AlphaFoldDB" id="A0A8J2I9D1"/>
<accession>A0A8J2I9D1</accession>
<sequence>MADFITQELGNLELQTESGNDKMPTPRAELEATIQGLVARGDHLNNEVETYIAAVLEKQKIGKVYNPVEYRNLRNDMRNELAFLKKLASSEMDEEKAQEKARHYIVSSNLLYYEALWGAAKRSTGLQSFRKYFFWDRHKAPAGKNTAKGVSLTKGSQGKSKTSALVDIVAEEGAEWIRVSTVSEKRILFDLAKLGWVNDSDSDEDDDMPRPPEDDDDDEDQIDVVRNARELARAARANPIRGRPPKVRFVLTRISAGRTPAIDMIINKIRATGAIVQCGEDIPPALSIGAVLPRLLIDRSRALSNTLNIDCTILLALISDISHKPCPKLDWYPGEVCAQIDEEAEEHLLPTHLYPAISAHPMVCTREAAEQMNLIVETLATDTEKLRANLLLGQGECESWPSNKLVEEWTKISDYPPPPYFTLPIAVKSLNIDAITANLPAVATTVADELSMSPSGHLNKSIFLYGWAEGLTTLSANRGRAKQIENIINEHGLKDGEAGPHIWLCGESRSLIAKHGRRR</sequence>
<dbReference type="EMBL" id="CAJRGZ010000025">
    <property type="protein sequence ID" value="CAG5180775.1"/>
    <property type="molecule type" value="Genomic_DNA"/>
</dbReference>
<organism evidence="2 3">
    <name type="scientific">Alternaria atra</name>
    <dbReference type="NCBI Taxonomy" id="119953"/>
    <lineage>
        <taxon>Eukaryota</taxon>
        <taxon>Fungi</taxon>
        <taxon>Dikarya</taxon>
        <taxon>Ascomycota</taxon>
        <taxon>Pezizomycotina</taxon>
        <taxon>Dothideomycetes</taxon>
        <taxon>Pleosporomycetidae</taxon>
        <taxon>Pleosporales</taxon>
        <taxon>Pleosporineae</taxon>
        <taxon>Pleosporaceae</taxon>
        <taxon>Alternaria</taxon>
        <taxon>Alternaria sect. Ulocladioides</taxon>
    </lineage>
</organism>
<feature type="region of interest" description="Disordered" evidence="1">
    <location>
        <begin position="200"/>
        <end position="221"/>
    </location>
</feature>